<evidence type="ECO:0000313" key="2">
    <source>
        <dbReference type="EMBL" id="NIK14691.1"/>
    </source>
</evidence>
<dbReference type="Proteomes" id="UP000532769">
    <property type="component" value="Unassembled WGS sequence"/>
</dbReference>
<feature type="transmembrane region" description="Helical" evidence="1">
    <location>
        <begin position="12"/>
        <end position="35"/>
    </location>
</feature>
<comment type="caution">
    <text evidence="2">The sequence shown here is derived from an EMBL/GenBank/DDBJ whole genome shotgun (WGS) entry which is preliminary data.</text>
</comment>
<name>A0A846MCG8_9BACL</name>
<proteinExistence type="predicted"/>
<sequence length="36" mass="3946">MNRTTINAKPAPISYTSIYVSLVYNTGLFISLIGLL</sequence>
<gene>
    <name evidence="2" type="ORF">BDD39_001201</name>
</gene>
<reference evidence="2 3" key="1">
    <citation type="submission" date="2020-03" db="EMBL/GenBank/DDBJ databases">
        <title>Genomic Encyclopedia of Archaeal and Bacterial Type Strains, Phase II (KMG-II): from individual species to whole genera.</title>
        <authorList>
            <person name="Goeker M."/>
        </authorList>
    </citation>
    <scope>NUCLEOTIDE SEQUENCE [LARGE SCALE GENOMIC DNA]</scope>
    <source>
        <strain evidence="2 3">DSM 4749</strain>
    </source>
</reference>
<protein>
    <submittedName>
        <fullName evidence="2">Uncharacterized protein</fullName>
    </submittedName>
</protein>
<evidence type="ECO:0000256" key="1">
    <source>
        <dbReference type="SAM" id="Phobius"/>
    </source>
</evidence>
<keyword evidence="1" id="KW-0812">Transmembrane</keyword>
<organism evidence="2 3">
    <name type="scientific">Saccharococcus thermophilus</name>
    <dbReference type="NCBI Taxonomy" id="29396"/>
    <lineage>
        <taxon>Bacteria</taxon>
        <taxon>Bacillati</taxon>
        <taxon>Bacillota</taxon>
        <taxon>Bacilli</taxon>
        <taxon>Bacillales</taxon>
        <taxon>Anoxybacillaceae</taxon>
        <taxon>Saccharococcus</taxon>
    </lineage>
</organism>
<accession>A0A846MCG8</accession>
<dbReference type="EMBL" id="JAASRS010000001">
    <property type="protein sequence ID" value="NIK14691.1"/>
    <property type="molecule type" value="Genomic_DNA"/>
</dbReference>
<keyword evidence="1" id="KW-1133">Transmembrane helix</keyword>
<keyword evidence="1" id="KW-0472">Membrane</keyword>
<evidence type="ECO:0000313" key="3">
    <source>
        <dbReference type="Proteomes" id="UP000532769"/>
    </source>
</evidence>
<keyword evidence="3" id="KW-1185">Reference proteome</keyword>
<dbReference type="AlphaFoldDB" id="A0A846MCG8"/>